<dbReference type="Proteomes" id="UP000199229">
    <property type="component" value="Unassembled WGS sequence"/>
</dbReference>
<dbReference type="EMBL" id="FOPM01000011">
    <property type="protein sequence ID" value="SFG79991.1"/>
    <property type="molecule type" value="Genomic_DNA"/>
</dbReference>
<sequence length="228" mass="25238">MNRTIKDATVKRYHYDSHEQLRAHLADFVSAYNFGRRLKTLRSLTPYEAICKSMVRRAQPLQGKPAPPNAGTKHQQSFCRGHASTPIHSQSISPAACRRSNRTGCRRAHTPAACQSRRRHQQLMPLPQPISAGNISHGRPKRSTNKMPVSAARLSIGGRPPFGRGRGGGRSGAISLQRSSASRGRAMLNQRKPHASCRSVRPSNILNDIAGIDVDVKLYKLRIVKLRS</sequence>
<name>A0A1I2UYQ7_9HYPH</name>
<dbReference type="AlphaFoldDB" id="A0A1I2UYQ7"/>
<dbReference type="STRING" id="582675.SAMN05192565_111142"/>
<protein>
    <recommendedName>
        <fullName evidence="4">Integrase core domain-containing protein</fullName>
    </recommendedName>
</protein>
<evidence type="ECO:0000313" key="3">
    <source>
        <dbReference type="Proteomes" id="UP000199229"/>
    </source>
</evidence>
<accession>A0A1I2UYQ7</accession>
<dbReference type="InterPro" id="IPR012337">
    <property type="entry name" value="RNaseH-like_sf"/>
</dbReference>
<reference evidence="3" key="1">
    <citation type="submission" date="2016-10" db="EMBL/GenBank/DDBJ databases">
        <authorList>
            <person name="Varghese N."/>
            <person name="Submissions S."/>
        </authorList>
    </citation>
    <scope>NUCLEOTIDE SEQUENCE [LARGE SCALE GENOMIC DNA]</scope>
    <source>
        <strain evidence="3">Gh-105</strain>
    </source>
</reference>
<feature type="region of interest" description="Disordered" evidence="1">
    <location>
        <begin position="127"/>
        <end position="174"/>
    </location>
</feature>
<organism evidence="2 3">
    <name type="scientific">Methylobacterium gossipiicola</name>
    <dbReference type="NCBI Taxonomy" id="582675"/>
    <lineage>
        <taxon>Bacteria</taxon>
        <taxon>Pseudomonadati</taxon>
        <taxon>Pseudomonadota</taxon>
        <taxon>Alphaproteobacteria</taxon>
        <taxon>Hyphomicrobiales</taxon>
        <taxon>Methylobacteriaceae</taxon>
        <taxon>Methylobacterium</taxon>
    </lineage>
</organism>
<evidence type="ECO:0000313" key="2">
    <source>
        <dbReference type="EMBL" id="SFG79991.1"/>
    </source>
</evidence>
<evidence type="ECO:0008006" key="4">
    <source>
        <dbReference type="Google" id="ProtNLM"/>
    </source>
</evidence>
<keyword evidence="3" id="KW-1185">Reference proteome</keyword>
<proteinExistence type="predicted"/>
<gene>
    <name evidence="2" type="ORF">SAMN05192565_111142</name>
</gene>
<evidence type="ECO:0000256" key="1">
    <source>
        <dbReference type="SAM" id="MobiDB-lite"/>
    </source>
</evidence>
<dbReference type="SUPFAM" id="SSF53098">
    <property type="entry name" value="Ribonuclease H-like"/>
    <property type="match status" value="1"/>
</dbReference>